<feature type="transmembrane region" description="Helical" evidence="7">
    <location>
        <begin position="12"/>
        <end position="33"/>
    </location>
</feature>
<comment type="subcellular location">
    <subcellularLocation>
        <location evidence="1">Cell membrane</location>
        <topology evidence="1">Multi-pass membrane protein</topology>
    </subcellularLocation>
</comment>
<keyword evidence="9" id="KW-1185">Reference proteome</keyword>
<reference evidence="9" key="1">
    <citation type="submission" date="2016-11" db="EMBL/GenBank/DDBJ databases">
        <authorList>
            <person name="Varghese N."/>
            <person name="Submissions S."/>
        </authorList>
    </citation>
    <scope>NUCLEOTIDE SEQUENCE [LARGE SCALE GENOMIC DNA]</scope>
    <source>
        <strain evidence="9">DSM 21264</strain>
    </source>
</reference>
<dbReference type="EMBL" id="FQUH01000012">
    <property type="protein sequence ID" value="SHF55959.1"/>
    <property type="molecule type" value="Genomic_DNA"/>
</dbReference>
<organism evidence="8 9">
    <name type="scientific">Vibrio gazogenes DSM 21264 = NBRC 103151</name>
    <dbReference type="NCBI Taxonomy" id="1123492"/>
    <lineage>
        <taxon>Bacteria</taxon>
        <taxon>Pseudomonadati</taxon>
        <taxon>Pseudomonadota</taxon>
        <taxon>Gammaproteobacteria</taxon>
        <taxon>Vibrionales</taxon>
        <taxon>Vibrionaceae</taxon>
        <taxon>Vibrio</taxon>
    </lineage>
</organism>
<dbReference type="PANTHER" id="PTHR33452">
    <property type="entry name" value="OXIDOREDUCTASE CATD-RELATED"/>
    <property type="match status" value="1"/>
</dbReference>
<dbReference type="PANTHER" id="PTHR33452:SF1">
    <property type="entry name" value="INNER MEMBRANE PROTEIN YPHA-RELATED"/>
    <property type="match status" value="1"/>
</dbReference>
<dbReference type="RefSeq" id="WP_072960132.1">
    <property type="nucleotide sequence ID" value="NZ_FQUH01000012.1"/>
</dbReference>
<evidence type="ECO:0000256" key="2">
    <source>
        <dbReference type="ARBA" id="ARBA00006679"/>
    </source>
</evidence>
<evidence type="ECO:0000313" key="9">
    <source>
        <dbReference type="Proteomes" id="UP000184159"/>
    </source>
</evidence>
<keyword evidence="4 7" id="KW-0812">Transmembrane</keyword>
<feature type="transmembrane region" description="Helical" evidence="7">
    <location>
        <begin position="103"/>
        <end position="121"/>
    </location>
</feature>
<dbReference type="InterPro" id="IPR032808">
    <property type="entry name" value="DoxX"/>
</dbReference>
<protein>
    <submittedName>
        <fullName evidence="8">Putative oxidoreductase</fullName>
    </submittedName>
</protein>
<evidence type="ECO:0000256" key="7">
    <source>
        <dbReference type="SAM" id="Phobius"/>
    </source>
</evidence>
<keyword evidence="6 7" id="KW-0472">Membrane</keyword>
<keyword evidence="3" id="KW-1003">Cell membrane</keyword>
<gene>
    <name evidence="8" type="ORF">SAMN02745781_02617</name>
</gene>
<dbReference type="AlphaFoldDB" id="A0A1M5CMM4"/>
<dbReference type="InterPro" id="IPR051907">
    <property type="entry name" value="DoxX-like_oxidoreductase"/>
</dbReference>
<dbReference type="Pfam" id="PF07681">
    <property type="entry name" value="DoxX"/>
    <property type="match status" value="1"/>
</dbReference>
<evidence type="ECO:0000256" key="4">
    <source>
        <dbReference type="ARBA" id="ARBA00022692"/>
    </source>
</evidence>
<evidence type="ECO:0000256" key="3">
    <source>
        <dbReference type="ARBA" id="ARBA00022475"/>
    </source>
</evidence>
<evidence type="ECO:0000256" key="1">
    <source>
        <dbReference type="ARBA" id="ARBA00004651"/>
    </source>
</evidence>
<dbReference type="Proteomes" id="UP000184159">
    <property type="component" value="Unassembled WGS sequence"/>
</dbReference>
<sequence>MSLPLLKKISASPWTASIILLLSRFGLAAIFWLSGQTKIEGFAFNLISGPIHLGWPTIKDSTFALFEYEYNLPIIPYVWAAYLATITEHLLAILLLTGLMTRFAALGIFGMTLVIQLFVYPDAYPTHATWLALSAWIMYQGAGAISLDSLLRFRRHHQAHS</sequence>
<evidence type="ECO:0000256" key="6">
    <source>
        <dbReference type="ARBA" id="ARBA00023136"/>
    </source>
</evidence>
<name>A0A1M5CMM4_VIBGA</name>
<keyword evidence="5 7" id="KW-1133">Transmembrane helix</keyword>
<feature type="transmembrane region" description="Helical" evidence="7">
    <location>
        <begin position="74"/>
        <end position="96"/>
    </location>
</feature>
<comment type="similarity">
    <text evidence="2">Belongs to the DoxX family.</text>
</comment>
<dbReference type="GO" id="GO:0005886">
    <property type="term" value="C:plasma membrane"/>
    <property type="evidence" value="ECO:0007669"/>
    <property type="project" value="UniProtKB-SubCell"/>
</dbReference>
<evidence type="ECO:0000313" key="8">
    <source>
        <dbReference type="EMBL" id="SHF55959.1"/>
    </source>
</evidence>
<accession>A0A1M5CMM4</accession>
<evidence type="ECO:0000256" key="5">
    <source>
        <dbReference type="ARBA" id="ARBA00022989"/>
    </source>
</evidence>
<proteinExistence type="inferred from homology"/>
<feature type="transmembrane region" description="Helical" evidence="7">
    <location>
        <begin position="127"/>
        <end position="147"/>
    </location>
</feature>